<dbReference type="GO" id="GO:0022857">
    <property type="term" value="F:transmembrane transporter activity"/>
    <property type="evidence" value="ECO:0007669"/>
    <property type="project" value="InterPro"/>
</dbReference>
<evidence type="ECO:0000256" key="5">
    <source>
        <dbReference type="ARBA" id="ARBA00023136"/>
    </source>
</evidence>
<evidence type="ECO:0000256" key="4">
    <source>
        <dbReference type="ARBA" id="ARBA00022989"/>
    </source>
</evidence>
<dbReference type="KEGG" id="dai:Desaci_3147"/>
<dbReference type="AlphaFoldDB" id="I4D8C7"/>
<dbReference type="PANTHER" id="PTHR43370:SF1">
    <property type="entry name" value="GUANOSINE ABC TRANSPORTER PERMEASE PROTEIN NUPQ"/>
    <property type="match status" value="1"/>
</dbReference>
<feature type="transmembrane region" description="Helical" evidence="6">
    <location>
        <begin position="277"/>
        <end position="296"/>
    </location>
</feature>
<evidence type="ECO:0000313" key="8">
    <source>
        <dbReference type="Proteomes" id="UP000002892"/>
    </source>
</evidence>
<dbReference type="eggNOG" id="COG1079">
    <property type="taxonomic scope" value="Bacteria"/>
</dbReference>
<dbReference type="InterPro" id="IPR001851">
    <property type="entry name" value="ABC_transp_permease"/>
</dbReference>
<dbReference type="EMBL" id="CP003639">
    <property type="protein sequence ID" value="AFM42051.1"/>
    <property type="molecule type" value="Genomic_DNA"/>
</dbReference>
<feature type="transmembrane region" description="Helical" evidence="6">
    <location>
        <begin position="12"/>
        <end position="31"/>
    </location>
</feature>
<keyword evidence="8" id="KW-1185">Reference proteome</keyword>
<dbReference type="HOGENOM" id="CLU_040769_1_0_9"/>
<proteinExistence type="predicted"/>
<feature type="transmembrane region" description="Helical" evidence="6">
    <location>
        <begin position="64"/>
        <end position="86"/>
    </location>
</feature>
<keyword evidence="3 6" id="KW-0812">Transmembrane</keyword>
<keyword evidence="5 6" id="KW-0472">Membrane</keyword>
<dbReference type="Pfam" id="PF02653">
    <property type="entry name" value="BPD_transp_2"/>
    <property type="match status" value="1"/>
</dbReference>
<keyword evidence="4 6" id="KW-1133">Transmembrane helix</keyword>
<feature type="transmembrane region" description="Helical" evidence="6">
    <location>
        <begin position="38"/>
        <end position="58"/>
    </location>
</feature>
<gene>
    <name evidence="7" type="ordered locus">Desaci_3147</name>
</gene>
<accession>I4D8C7</accession>
<comment type="subcellular location">
    <subcellularLocation>
        <location evidence="1">Cell membrane</location>
        <topology evidence="1">Multi-pass membrane protein</topology>
    </subcellularLocation>
</comment>
<feature type="transmembrane region" description="Helical" evidence="6">
    <location>
        <begin position="150"/>
        <end position="167"/>
    </location>
</feature>
<keyword evidence="2" id="KW-1003">Cell membrane</keyword>
<dbReference type="GO" id="GO:0005886">
    <property type="term" value="C:plasma membrane"/>
    <property type="evidence" value="ECO:0007669"/>
    <property type="project" value="UniProtKB-SubCell"/>
</dbReference>
<dbReference type="STRING" id="646529.Desaci_3147"/>
<reference evidence="7 8" key="1">
    <citation type="journal article" date="2012" name="J. Bacteriol.">
        <title>Complete genome sequences of Desulfosporosinus orientis DSM765T, Desulfosporosinus youngiae DSM17734T, Desulfosporosinus meridiei DSM13257T, and Desulfosporosinus acidiphilus DSM22704T.</title>
        <authorList>
            <person name="Pester M."/>
            <person name="Brambilla E."/>
            <person name="Alazard D."/>
            <person name="Rattei T."/>
            <person name="Weinmaier T."/>
            <person name="Han J."/>
            <person name="Lucas S."/>
            <person name="Lapidus A."/>
            <person name="Cheng J.F."/>
            <person name="Goodwin L."/>
            <person name="Pitluck S."/>
            <person name="Peters L."/>
            <person name="Ovchinnikova G."/>
            <person name="Teshima H."/>
            <person name="Detter J.C."/>
            <person name="Han C.S."/>
            <person name="Tapia R."/>
            <person name="Land M.L."/>
            <person name="Hauser L."/>
            <person name="Kyrpides N.C."/>
            <person name="Ivanova N.N."/>
            <person name="Pagani I."/>
            <person name="Huntmann M."/>
            <person name="Wei C.L."/>
            <person name="Davenport K.W."/>
            <person name="Daligault H."/>
            <person name="Chain P.S."/>
            <person name="Chen A."/>
            <person name="Mavromatis K."/>
            <person name="Markowitz V."/>
            <person name="Szeto E."/>
            <person name="Mikhailova N."/>
            <person name="Pati A."/>
            <person name="Wagner M."/>
            <person name="Woyke T."/>
            <person name="Ollivier B."/>
            <person name="Klenk H.P."/>
            <person name="Spring S."/>
            <person name="Loy A."/>
        </authorList>
    </citation>
    <scope>NUCLEOTIDE SEQUENCE [LARGE SCALE GENOMIC DNA]</scope>
    <source>
        <strain evidence="8">DSM 22704 / JCM 16185 / SJ4</strain>
    </source>
</reference>
<dbReference type="RefSeq" id="WP_014828042.1">
    <property type="nucleotide sequence ID" value="NC_018068.1"/>
</dbReference>
<evidence type="ECO:0000256" key="3">
    <source>
        <dbReference type="ARBA" id="ARBA00022692"/>
    </source>
</evidence>
<evidence type="ECO:0000256" key="2">
    <source>
        <dbReference type="ARBA" id="ARBA00022475"/>
    </source>
</evidence>
<evidence type="ECO:0000256" key="6">
    <source>
        <dbReference type="SAM" id="Phobius"/>
    </source>
</evidence>
<evidence type="ECO:0000256" key="1">
    <source>
        <dbReference type="ARBA" id="ARBA00004651"/>
    </source>
</evidence>
<feature type="transmembrane region" description="Helical" evidence="6">
    <location>
        <begin position="93"/>
        <end position="115"/>
    </location>
</feature>
<name>I4D8C7_DESAJ</name>
<evidence type="ECO:0000313" key="7">
    <source>
        <dbReference type="EMBL" id="AFM42051.1"/>
    </source>
</evidence>
<sequence length="308" mass="32016">MLWAALLRPDLWAATLAMATPIALPALGGTYSERSGVVNIAMEGIMLIGAFFGVLFAYYSNSAWVGLLGALIMGALISVLFAYVTVNLSADQVIVGMGINIFAAGLTAFLLNTIFGYGGTPRTTPALPNITLPGISNIPLVGPILGSQNVVVYLMLILVVASHYFLFHTNLGLRLRAVGENPQAADTAGLNVRKLRYLGVIIGGMLSSLGGVYLSLGLLNSFEVNMSGGRGYIALAAMIFGKWTPLGSLGAALLFGFAMALSMVLQGGGISSNIIQMLPYALTILALTGLVGKSTAPAADGIPYDPNK</sequence>
<dbReference type="PANTHER" id="PTHR43370">
    <property type="entry name" value="SUGAR ABC TRANSPORTER INTEGRAL MEMBRANE PROTEIN-RELATED"/>
    <property type="match status" value="1"/>
</dbReference>
<dbReference type="Proteomes" id="UP000002892">
    <property type="component" value="Chromosome"/>
</dbReference>
<dbReference type="CDD" id="cd06580">
    <property type="entry name" value="TM_PBP1_transp_TpRbsC_like"/>
    <property type="match status" value="1"/>
</dbReference>
<organism evidence="7 8">
    <name type="scientific">Desulfosporosinus acidiphilus (strain DSM 22704 / JCM 16185 / SJ4)</name>
    <dbReference type="NCBI Taxonomy" id="646529"/>
    <lineage>
        <taxon>Bacteria</taxon>
        <taxon>Bacillati</taxon>
        <taxon>Bacillota</taxon>
        <taxon>Clostridia</taxon>
        <taxon>Eubacteriales</taxon>
        <taxon>Desulfitobacteriaceae</taxon>
        <taxon>Desulfosporosinus</taxon>
    </lineage>
</organism>
<protein>
    <submittedName>
        <fullName evidence="7">Putative ABC-type transport system, permease component</fullName>
    </submittedName>
</protein>
<dbReference type="OrthoDB" id="9792579at2"/>
<feature type="transmembrane region" description="Helical" evidence="6">
    <location>
        <begin position="197"/>
        <end position="216"/>
    </location>
</feature>